<dbReference type="PROSITE" id="PS50005">
    <property type="entry name" value="TPR"/>
    <property type="match status" value="1"/>
</dbReference>
<name>A0A1H9ECY6_9GAMM</name>
<organism evidence="3 4">
    <name type="scientific">Ectothiorhodospira magna</name>
    <dbReference type="NCBI Taxonomy" id="867345"/>
    <lineage>
        <taxon>Bacteria</taxon>
        <taxon>Pseudomonadati</taxon>
        <taxon>Pseudomonadota</taxon>
        <taxon>Gammaproteobacteria</taxon>
        <taxon>Chromatiales</taxon>
        <taxon>Ectothiorhodospiraceae</taxon>
        <taxon>Ectothiorhodospira</taxon>
    </lineage>
</organism>
<keyword evidence="4" id="KW-1185">Reference proteome</keyword>
<accession>A0A1H9ECY6</accession>
<feature type="repeat" description="TPR" evidence="1">
    <location>
        <begin position="229"/>
        <end position="262"/>
    </location>
</feature>
<sequence>MVPVTALIVVVVLLLTGCATPLQTPALRGDPPDHLPRQVELKDTPFHPQDRYQCGPAALATALNAQGISITPQALVPEVYLPARQGSLQAEMLAATRARALVAWPVPPRMEALLQELAAGHPVVVLQNLGLNWAPHWHYAVVIGYDLDAGIVILRSGTIERHVNSLQRFERTWRRAGYWGFLTQPPDRLPATATPLSWLRAANDLERTGQQDAAVHAYLTATQTWPEHPVGWIGLGNAHYARGDLTGAEQAFRALIRQDPTAHAGWNNLAHVLHAQGCRARAQAAATCALQLAPDDPLYRRTWDTVTAPSPSADLCPQERAAGDHADVICPLAP</sequence>
<dbReference type="Pfam" id="PF13432">
    <property type="entry name" value="TPR_16"/>
    <property type="match status" value="1"/>
</dbReference>
<dbReference type="EMBL" id="FOFO01000021">
    <property type="protein sequence ID" value="SEQ23626.1"/>
    <property type="molecule type" value="Genomic_DNA"/>
</dbReference>
<dbReference type="CDD" id="cd02549">
    <property type="entry name" value="Peptidase_C39A"/>
    <property type="match status" value="1"/>
</dbReference>
<proteinExistence type="predicted"/>
<dbReference type="InterPro" id="IPR011990">
    <property type="entry name" value="TPR-like_helical_dom_sf"/>
</dbReference>
<evidence type="ECO:0000313" key="4">
    <source>
        <dbReference type="Proteomes" id="UP000199496"/>
    </source>
</evidence>
<dbReference type="InterPro" id="IPR039563">
    <property type="entry name" value="Peptidase_C39_single_dom"/>
</dbReference>
<reference evidence="3 4" key="1">
    <citation type="submission" date="2016-10" db="EMBL/GenBank/DDBJ databases">
        <authorList>
            <person name="de Groot N.N."/>
        </authorList>
    </citation>
    <scope>NUCLEOTIDE SEQUENCE [LARGE SCALE GENOMIC DNA]</scope>
    <source>
        <strain evidence="3 4">B7-7</strain>
    </source>
</reference>
<dbReference type="Pfam" id="PF13529">
    <property type="entry name" value="Peptidase_C39_2"/>
    <property type="match status" value="1"/>
</dbReference>
<dbReference type="STRING" id="867345.SAMN05421693_12133"/>
<dbReference type="Gene3D" id="1.25.40.10">
    <property type="entry name" value="Tetratricopeptide repeat domain"/>
    <property type="match status" value="1"/>
</dbReference>
<dbReference type="SMART" id="SM00028">
    <property type="entry name" value="TPR"/>
    <property type="match status" value="3"/>
</dbReference>
<gene>
    <name evidence="3" type="ORF">SAMN05421693_12133</name>
</gene>
<dbReference type="AlphaFoldDB" id="A0A1H9ECY6"/>
<dbReference type="SUPFAM" id="SSF48452">
    <property type="entry name" value="TPR-like"/>
    <property type="match status" value="1"/>
</dbReference>
<dbReference type="Gene3D" id="3.90.70.10">
    <property type="entry name" value="Cysteine proteinases"/>
    <property type="match status" value="1"/>
</dbReference>
<dbReference type="RefSeq" id="WP_090207926.1">
    <property type="nucleotide sequence ID" value="NZ_FOFO01000021.1"/>
</dbReference>
<protein>
    <submittedName>
        <fullName evidence="3">Tetratricopeptide repeat-containing protein</fullName>
    </submittedName>
</protein>
<dbReference type="InterPro" id="IPR039564">
    <property type="entry name" value="Peptidase_C39-like"/>
</dbReference>
<evidence type="ECO:0000259" key="2">
    <source>
        <dbReference type="Pfam" id="PF13529"/>
    </source>
</evidence>
<feature type="domain" description="Peptidase C39-like" evidence="2">
    <location>
        <begin position="44"/>
        <end position="151"/>
    </location>
</feature>
<evidence type="ECO:0000313" key="3">
    <source>
        <dbReference type="EMBL" id="SEQ23626.1"/>
    </source>
</evidence>
<dbReference type="InterPro" id="IPR019734">
    <property type="entry name" value="TPR_rpt"/>
</dbReference>
<dbReference type="OrthoDB" id="5611441at2"/>
<dbReference type="NCBIfam" id="NF033920">
    <property type="entry name" value="C39_PA2778_fam"/>
    <property type="match status" value="1"/>
</dbReference>
<dbReference type="Proteomes" id="UP000199496">
    <property type="component" value="Unassembled WGS sequence"/>
</dbReference>
<keyword evidence="1" id="KW-0802">TPR repeat</keyword>
<evidence type="ECO:0000256" key="1">
    <source>
        <dbReference type="PROSITE-ProRule" id="PRU00339"/>
    </source>
</evidence>